<proteinExistence type="predicted"/>
<protein>
    <submittedName>
        <fullName evidence="1">Uncharacterized protein</fullName>
    </submittedName>
</protein>
<organism evidence="1 2">
    <name type="scientific">Marasmius oreades</name>
    <name type="common">fairy-ring Marasmius</name>
    <dbReference type="NCBI Taxonomy" id="181124"/>
    <lineage>
        <taxon>Eukaryota</taxon>
        <taxon>Fungi</taxon>
        <taxon>Dikarya</taxon>
        <taxon>Basidiomycota</taxon>
        <taxon>Agaricomycotina</taxon>
        <taxon>Agaricomycetes</taxon>
        <taxon>Agaricomycetidae</taxon>
        <taxon>Agaricales</taxon>
        <taxon>Marasmiineae</taxon>
        <taxon>Marasmiaceae</taxon>
        <taxon>Marasmius</taxon>
    </lineage>
</organism>
<gene>
    <name evidence="1" type="ORF">E1B28_006872</name>
</gene>
<keyword evidence="2" id="KW-1185">Reference proteome</keyword>
<evidence type="ECO:0000313" key="1">
    <source>
        <dbReference type="EMBL" id="KAG7093183.1"/>
    </source>
</evidence>
<evidence type="ECO:0000313" key="2">
    <source>
        <dbReference type="Proteomes" id="UP001049176"/>
    </source>
</evidence>
<comment type="caution">
    <text evidence="1">The sequence shown here is derived from an EMBL/GenBank/DDBJ whole genome shotgun (WGS) entry which is preliminary data.</text>
</comment>
<accession>A0A9P7UT71</accession>
<reference evidence="1" key="1">
    <citation type="journal article" date="2021" name="Genome Biol. Evol.">
        <title>The assembled and annotated genome of the fairy-ring fungus Marasmius oreades.</title>
        <authorList>
            <person name="Hiltunen M."/>
            <person name="Ament-Velasquez S.L."/>
            <person name="Johannesson H."/>
        </authorList>
    </citation>
    <scope>NUCLEOTIDE SEQUENCE</scope>
    <source>
        <strain evidence="1">03SP1</strain>
    </source>
</reference>
<dbReference type="EMBL" id="CM032184">
    <property type="protein sequence ID" value="KAG7093183.1"/>
    <property type="molecule type" value="Genomic_DNA"/>
</dbReference>
<dbReference type="AlphaFoldDB" id="A0A9P7UT71"/>
<sequence length="88" mass="10023">MYAHRPDSILFAYSNTLHSITKSQVGRGQGESKTGYRKQELMTERERKGRVYRLLAVVLTRGEQVGNVQIKIRLHQASSLITSSLMMN</sequence>
<dbReference type="Proteomes" id="UP001049176">
    <property type="component" value="Chromosome 4"/>
</dbReference>
<dbReference type="RefSeq" id="XP_043009653.1">
    <property type="nucleotide sequence ID" value="XM_043151573.1"/>
</dbReference>
<dbReference type="KEGG" id="more:E1B28_006872"/>
<dbReference type="GeneID" id="66075948"/>
<name>A0A9P7UT71_9AGAR</name>